<dbReference type="HOGENOM" id="CLU_672762_0_0_1"/>
<protein>
    <submittedName>
        <fullName evidence="2">Uncharacterized protein</fullName>
    </submittedName>
</protein>
<sequence>MRAYTPIQPSNSPDLGEINYFSLPLQSNRPSLPFIPYSIPERETPRPTKYHGITPYGEEQTPLAPSPFKDLTPRPRNHSLIQARSHSMFGVDPPRPPQDGYDTPRKSISSGRFWKWRSRSNKSTSETDTHDPHNSPSTSVSTPIRSNHLNIPPSPFLSESAHVLSLQNPSGSSTMRASSDHDSTCPSTQLESIRGSEAASTSLAASDTAMSVFDDPMPSPSSAARRLYNRAKRGVKAKTTPKSRKGSECIMVREMSVTVGRSDDDSGCPPVQSIMKTSTWLKDELHGSKIKKKFFGRAPWHHKDSVDSMSSVSSSVRDIIRDGTPPSTPRSDYRLSASAKSADSQFPGGEATRVSTPPLCEETADGRPRGFFTATTPPAVDGPGAALARSQAWANPRYTMYRRSLPSQPREWWEHMPQRHSRVDMAHEPHGAKAFQFDVPEHLPNSPICPTNNRYFNNGTGVCVYHGRRRAETATLTRPQSGTVVERRGFL</sequence>
<accession>A0A084B9R1</accession>
<dbReference type="AlphaFoldDB" id="A0A084B9R1"/>
<dbReference type="Proteomes" id="UP000028045">
    <property type="component" value="Unassembled WGS sequence"/>
</dbReference>
<proteinExistence type="predicted"/>
<gene>
    <name evidence="2" type="ORF">S7711_00447</name>
</gene>
<keyword evidence="3" id="KW-1185">Reference proteome</keyword>
<evidence type="ECO:0000256" key="1">
    <source>
        <dbReference type="SAM" id="MobiDB-lite"/>
    </source>
</evidence>
<feature type="compositionally biased region" description="Low complexity" evidence="1">
    <location>
        <begin position="307"/>
        <end position="317"/>
    </location>
</feature>
<organism evidence="2 3">
    <name type="scientific">Stachybotrys chartarum (strain CBS 109288 / IBT 7711)</name>
    <name type="common">Toxic black mold</name>
    <name type="synonym">Stilbospora chartarum</name>
    <dbReference type="NCBI Taxonomy" id="1280523"/>
    <lineage>
        <taxon>Eukaryota</taxon>
        <taxon>Fungi</taxon>
        <taxon>Dikarya</taxon>
        <taxon>Ascomycota</taxon>
        <taxon>Pezizomycotina</taxon>
        <taxon>Sordariomycetes</taxon>
        <taxon>Hypocreomycetidae</taxon>
        <taxon>Hypocreales</taxon>
        <taxon>Stachybotryaceae</taxon>
        <taxon>Stachybotrys</taxon>
    </lineage>
</organism>
<dbReference type="EMBL" id="KL647645">
    <property type="protein sequence ID" value="KEY74290.1"/>
    <property type="molecule type" value="Genomic_DNA"/>
</dbReference>
<evidence type="ECO:0000313" key="2">
    <source>
        <dbReference type="EMBL" id="KEY74290.1"/>
    </source>
</evidence>
<feature type="region of interest" description="Disordered" evidence="1">
    <location>
        <begin position="302"/>
        <end position="359"/>
    </location>
</feature>
<reference evidence="2 3" key="1">
    <citation type="journal article" date="2014" name="BMC Genomics">
        <title>Comparative genome sequencing reveals chemotype-specific gene clusters in the toxigenic black mold Stachybotrys.</title>
        <authorList>
            <person name="Semeiks J."/>
            <person name="Borek D."/>
            <person name="Otwinowski Z."/>
            <person name="Grishin N.V."/>
        </authorList>
    </citation>
    <scope>NUCLEOTIDE SEQUENCE [LARGE SCALE GENOMIC DNA]</scope>
    <source>
        <strain evidence="3">CBS 109288 / IBT 7711</strain>
    </source>
</reference>
<feature type="compositionally biased region" description="Polar residues" evidence="1">
    <location>
        <begin position="165"/>
        <end position="177"/>
    </location>
</feature>
<evidence type="ECO:0000313" key="3">
    <source>
        <dbReference type="Proteomes" id="UP000028045"/>
    </source>
</evidence>
<name>A0A084B9R1_STACB</name>
<dbReference type="OrthoDB" id="3648773at2759"/>
<feature type="region of interest" description="Disordered" evidence="1">
    <location>
        <begin position="34"/>
        <end position="202"/>
    </location>
</feature>
<feature type="compositionally biased region" description="Polar residues" evidence="1">
    <location>
        <begin position="134"/>
        <end position="149"/>
    </location>
</feature>